<dbReference type="PANTHER" id="PTHR12601:SF6">
    <property type="entry name" value="CLUSTERED MITOCHONDRIA PROTEIN HOMOLOG"/>
    <property type="match status" value="1"/>
</dbReference>
<dbReference type="PANTHER" id="PTHR12601">
    <property type="entry name" value="EUKARYOTIC TRANSLATION INITIATION FACTOR 3 SUBUNIT EIF-3"/>
    <property type="match status" value="1"/>
</dbReference>
<organism evidence="2 3">
    <name type="scientific">Romanomermis culicivorax</name>
    <name type="common">Nematode worm</name>
    <dbReference type="NCBI Taxonomy" id="13658"/>
    <lineage>
        <taxon>Eukaryota</taxon>
        <taxon>Metazoa</taxon>
        <taxon>Ecdysozoa</taxon>
        <taxon>Nematoda</taxon>
        <taxon>Enoplea</taxon>
        <taxon>Dorylaimia</taxon>
        <taxon>Mermithida</taxon>
        <taxon>Mermithoidea</taxon>
        <taxon>Mermithidae</taxon>
        <taxon>Romanomermis</taxon>
    </lineage>
</organism>
<feature type="domain" description="CLU central" evidence="1">
    <location>
        <begin position="9"/>
        <end position="101"/>
    </location>
</feature>
<dbReference type="CDD" id="cd15466">
    <property type="entry name" value="CLU-central"/>
    <property type="match status" value="1"/>
</dbReference>
<reference evidence="3" key="1">
    <citation type="submission" date="2022-11" db="UniProtKB">
        <authorList>
            <consortium name="WormBaseParasite"/>
        </authorList>
    </citation>
    <scope>IDENTIFICATION</scope>
</reference>
<dbReference type="WBParaSite" id="nRc.2.0.1.t32783-RA">
    <property type="protein sequence ID" value="nRc.2.0.1.t32783-RA"/>
    <property type="gene ID" value="nRc.2.0.1.g32783"/>
</dbReference>
<keyword evidence="2" id="KW-1185">Reference proteome</keyword>
<sequence length="182" mass="19631">IRDCLDHTFLPLDGCSLTEALHNRGINIRYLGKLTQLIDNLPSLQYLKTICSLELLCRSAKRLFRHYLCGLGKNSRRFSYAAAHFLNCFLGANAAPPPLNPNAQDQDLLARGPFVQKTGGKKRGGADKKKTSAAAAASTLNVNGGVVSGADGGPVNILDAYDLDECKTTKSVKLSRLDENDA</sequence>
<dbReference type="GO" id="GO:0003729">
    <property type="term" value="F:mRNA binding"/>
    <property type="evidence" value="ECO:0007669"/>
    <property type="project" value="TreeGrafter"/>
</dbReference>
<name>A0A915K1V3_ROMCU</name>
<dbReference type="InterPro" id="IPR027523">
    <property type="entry name" value="CLU_prot"/>
</dbReference>
<dbReference type="GO" id="GO:0048312">
    <property type="term" value="P:intracellular distribution of mitochondria"/>
    <property type="evidence" value="ECO:0007669"/>
    <property type="project" value="TreeGrafter"/>
</dbReference>
<evidence type="ECO:0000259" key="1">
    <source>
        <dbReference type="Pfam" id="PF12807"/>
    </source>
</evidence>
<dbReference type="Pfam" id="PF12807">
    <property type="entry name" value="eIF3_p135"/>
    <property type="match status" value="1"/>
</dbReference>
<proteinExistence type="predicted"/>
<protein>
    <submittedName>
        <fullName evidence="3">CLU central domain-containing protein</fullName>
    </submittedName>
</protein>
<dbReference type="InterPro" id="IPR033646">
    <property type="entry name" value="CLU-central"/>
</dbReference>
<evidence type="ECO:0000313" key="3">
    <source>
        <dbReference type="WBParaSite" id="nRc.2.0.1.t32783-RA"/>
    </source>
</evidence>
<dbReference type="GO" id="GO:0005737">
    <property type="term" value="C:cytoplasm"/>
    <property type="evidence" value="ECO:0007669"/>
    <property type="project" value="TreeGrafter"/>
</dbReference>
<evidence type="ECO:0000313" key="2">
    <source>
        <dbReference type="Proteomes" id="UP000887565"/>
    </source>
</evidence>
<accession>A0A915K1V3</accession>
<dbReference type="Proteomes" id="UP000887565">
    <property type="component" value="Unplaced"/>
</dbReference>
<dbReference type="AlphaFoldDB" id="A0A915K1V3"/>